<evidence type="ECO:0000313" key="2">
    <source>
        <dbReference type="Proteomes" id="UP001170624"/>
    </source>
</evidence>
<protein>
    <submittedName>
        <fullName evidence="1">Uncharacterized protein</fullName>
    </submittedName>
</protein>
<dbReference type="RefSeq" id="WP_157072551.1">
    <property type="nucleotide sequence ID" value="NZ_AP024850.1"/>
</dbReference>
<sequence>MTLLKQKIEQLIAINRQQWLAECVYRYGLKSTDMWRLYGYASYDDYRKDLARSLQQK</sequence>
<gene>
    <name evidence="1" type="ORF">Q4568_02055</name>
</gene>
<proteinExistence type="predicted"/>
<reference evidence="1" key="1">
    <citation type="submission" date="2023-07" db="EMBL/GenBank/DDBJ databases">
        <title>Genome content predicts the carbon catabolic preferences of heterotrophic bacteria.</title>
        <authorList>
            <person name="Gralka M."/>
        </authorList>
    </citation>
    <scope>NUCLEOTIDE SEQUENCE</scope>
    <source>
        <strain evidence="1">G2M05</strain>
    </source>
</reference>
<dbReference type="Proteomes" id="UP001170624">
    <property type="component" value="Unassembled WGS sequence"/>
</dbReference>
<name>A0AAW7XZP8_9GAMM</name>
<organism evidence="1 2">
    <name type="scientific">Photobacterium sanguinicancri</name>
    <dbReference type="NCBI Taxonomy" id="875932"/>
    <lineage>
        <taxon>Bacteria</taxon>
        <taxon>Pseudomonadati</taxon>
        <taxon>Pseudomonadota</taxon>
        <taxon>Gammaproteobacteria</taxon>
        <taxon>Vibrionales</taxon>
        <taxon>Vibrionaceae</taxon>
        <taxon>Photobacterium</taxon>
    </lineage>
</organism>
<dbReference type="AlphaFoldDB" id="A0AAW7XZP8"/>
<dbReference type="EMBL" id="JAUOPU010000001">
    <property type="protein sequence ID" value="MDO6541295.1"/>
    <property type="molecule type" value="Genomic_DNA"/>
</dbReference>
<comment type="caution">
    <text evidence="1">The sequence shown here is derived from an EMBL/GenBank/DDBJ whole genome shotgun (WGS) entry which is preliminary data.</text>
</comment>
<evidence type="ECO:0000313" key="1">
    <source>
        <dbReference type="EMBL" id="MDO6541295.1"/>
    </source>
</evidence>
<accession>A0AAW7XZP8</accession>